<feature type="domain" description="HTH cro/C1-type" evidence="1">
    <location>
        <begin position="26"/>
        <end position="77"/>
    </location>
</feature>
<dbReference type="SMART" id="SM00530">
    <property type="entry name" value="HTH_XRE"/>
    <property type="match status" value="1"/>
</dbReference>
<protein>
    <submittedName>
        <fullName evidence="2">Transcriptional regulator</fullName>
    </submittedName>
</protein>
<dbReference type="Gene3D" id="1.10.260.40">
    <property type="entry name" value="lambda repressor-like DNA-binding domains"/>
    <property type="match status" value="1"/>
</dbReference>
<dbReference type="InterPro" id="IPR052345">
    <property type="entry name" value="Rad_response_metalloprotease"/>
</dbReference>
<dbReference type="Pfam" id="PF01381">
    <property type="entry name" value="HTH_3"/>
    <property type="match status" value="1"/>
</dbReference>
<gene>
    <name evidence="2" type="ORF">MACH21_19840</name>
</gene>
<evidence type="ECO:0000313" key="2">
    <source>
        <dbReference type="EMBL" id="BDW85807.1"/>
    </source>
</evidence>
<name>A0AA48H8P4_9RHOB</name>
<dbReference type="GO" id="GO:0003677">
    <property type="term" value="F:DNA binding"/>
    <property type="evidence" value="ECO:0007669"/>
    <property type="project" value="InterPro"/>
</dbReference>
<dbReference type="EMBL" id="AP027266">
    <property type="protein sequence ID" value="BDW85807.1"/>
    <property type="molecule type" value="Genomic_DNA"/>
</dbReference>
<proteinExistence type="predicted"/>
<evidence type="ECO:0000313" key="3">
    <source>
        <dbReference type="Proteomes" id="UP001337723"/>
    </source>
</evidence>
<dbReference type="PROSITE" id="PS50943">
    <property type="entry name" value="HTH_CROC1"/>
    <property type="match status" value="1"/>
</dbReference>
<reference evidence="2 3" key="1">
    <citation type="submission" date="2023-01" db="EMBL/GenBank/DDBJ databases">
        <title>Complete genome sequence of Roseicyclus marinus strain Dej080120_10.</title>
        <authorList>
            <person name="Ueki S."/>
            <person name="Maruyama F."/>
        </authorList>
    </citation>
    <scope>NUCLEOTIDE SEQUENCE [LARGE SCALE GENOMIC DNA]</scope>
    <source>
        <strain evidence="2 3">Dej080120_10</strain>
    </source>
</reference>
<accession>A0AA48H8P4</accession>
<dbReference type="KEGG" id="rmai:MACH21_19840"/>
<dbReference type="AlphaFoldDB" id="A0AA48H8P4"/>
<dbReference type="InterPro" id="IPR001387">
    <property type="entry name" value="Cro/C1-type_HTH"/>
</dbReference>
<dbReference type="SUPFAM" id="SSF47413">
    <property type="entry name" value="lambda repressor-like DNA-binding domains"/>
    <property type="match status" value="1"/>
</dbReference>
<dbReference type="PANTHER" id="PTHR43236:SF1">
    <property type="entry name" value="BLL7220 PROTEIN"/>
    <property type="match status" value="1"/>
</dbReference>
<organism evidence="2 3">
    <name type="scientific">Roseicyclus marinus</name>
    <dbReference type="NCBI Taxonomy" id="2161673"/>
    <lineage>
        <taxon>Bacteria</taxon>
        <taxon>Pseudomonadati</taxon>
        <taxon>Pseudomonadota</taxon>
        <taxon>Alphaproteobacteria</taxon>
        <taxon>Rhodobacterales</taxon>
        <taxon>Roseobacteraceae</taxon>
        <taxon>Roseicyclus</taxon>
    </lineage>
</organism>
<dbReference type="InterPro" id="IPR010982">
    <property type="entry name" value="Lambda_DNA-bd_dom_sf"/>
</dbReference>
<sequence length="134" mass="14777">MTTEVQEGPGWYDGDTATFGDRMTGAREAAGLSQTELARRMGVKVKTVRAWENDQSEPRANKLQMLAGMLGVSIMWLLTGQGDGLDGPETPEPLSDDLLALLGDLRSMKVEQARLAERMGRLEKRLRLAMSNRV</sequence>
<dbReference type="PANTHER" id="PTHR43236">
    <property type="entry name" value="ANTITOXIN HIGA1"/>
    <property type="match status" value="1"/>
</dbReference>
<evidence type="ECO:0000259" key="1">
    <source>
        <dbReference type="PROSITE" id="PS50943"/>
    </source>
</evidence>
<dbReference type="Proteomes" id="UP001337723">
    <property type="component" value="Chromosome"/>
</dbReference>
<dbReference type="RefSeq" id="WP_416916252.1">
    <property type="nucleotide sequence ID" value="NZ_AP027266.1"/>
</dbReference>
<keyword evidence="3" id="KW-1185">Reference proteome</keyword>
<dbReference type="CDD" id="cd00093">
    <property type="entry name" value="HTH_XRE"/>
    <property type="match status" value="1"/>
</dbReference>